<dbReference type="InterPro" id="IPR000571">
    <property type="entry name" value="Znf_CCCH"/>
</dbReference>
<dbReference type="EMBL" id="VSWD01000005">
    <property type="protein sequence ID" value="KAK3102277.1"/>
    <property type="molecule type" value="Genomic_DNA"/>
</dbReference>
<dbReference type="PANTHER" id="PTHR15725">
    <property type="entry name" value="ZN-FINGER, C-X8-C-X5-C-X3-H TYPE-CONTAINING"/>
    <property type="match status" value="1"/>
</dbReference>
<name>A0AA88YBJ8_PINIB</name>
<dbReference type="Gene3D" id="4.10.1000.10">
    <property type="entry name" value="Zinc finger, CCCH-type"/>
    <property type="match status" value="1"/>
</dbReference>
<feature type="compositionally biased region" description="Acidic residues" evidence="2">
    <location>
        <begin position="363"/>
        <end position="451"/>
    </location>
</feature>
<dbReference type="Pfam" id="PF15663">
    <property type="entry name" value="zf-CCCH_3"/>
    <property type="match status" value="1"/>
</dbReference>
<keyword evidence="1" id="KW-0863">Zinc-finger</keyword>
<keyword evidence="1" id="KW-0862">Zinc</keyword>
<gene>
    <name evidence="4" type="ORF">FSP39_010142</name>
</gene>
<accession>A0AA88YBJ8</accession>
<evidence type="ECO:0000259" key="3">
    <source>
        <dbReference type="PROSITE" id="PS50103"/>
    </source>
</evidence>
<evidence type="ECO:0000313" key="5">
    <source>
        <dbReference type="Proteomes" id="UP001186944"/>
    </source>
</evidence>
<dbReference type="SMART" id="SM00356">
    <property type="entry name" value="ZnF_C3H1"/>
    <property type="match status" value="3"/>
</dbReference>
<comment type="caution">
    <text evidence="4">The sequence shown here is derived from an EMBL/GenBank/DDBJ whole genome shotgun (WGS) entry which is preliminary data.</text>
</comment>
<feature type="compositionally biased region" description="Low complexity" evidence="2">
    <location>
        <begin position="772"/>
        <end position="782"/>
    </location>
</feature>
<feature type="compositionally biased region" description="Basic and acidic residues" evidence="2">
    <location>
        <begin position="651"/>
        <end position="660"/>
    </location>
</feature>
<feature type="compositionally biased region" description="Basic and acidic residues" evidence="2">
    <location>
        <begin position="725"/>
        <end position="763"/>
    </location>
</feature>
<feature type="compositionally biased region" description="Basic residues" evidence="2">
    <location>
        <begin position="876"/>
        <end position="893"/>
    </location>
</feature>
<sequence>MSAFGNDCHFFYTANCAKGASCPFRHSEAAKVSDIICTFWQQNRCMKPYCPFRHADIIPQQKNRSEIPCYWENQPMGCAKSSCPFKHLKPRPVTSETALPNKQDEHQVLPTDGNLIHSDQVKVHPVIVNIGEDSDVDMNSPVKRHPVQTQQVKTIPVQSEQVHVPKKLVQKKILQGKPIETAEVPKKVKTQVVKQPLTKQKIQKQNVTVQFKTSVKNRLKNTETSNVRILVKDRGQQNETSSKRLSVKDRLQKTDISGSRPSVKDRLGGSSPHRPSVKDRLHIQDKPDYSSDEGKRPVHKRISKPVITDSNVSDSDDGEVEIKSLEQIQREKALRSMGLKELKDGTLVKISEHEKTDNNSGSDDSDPDSDSQSEGEEEVEEKGEEEENSEQEEEEEEEEGEEEIEEEEEEEEEEGEEEEEVEEEEEEELEEPDIDIMEPETNIEFDEPEEIGDTRTAMIKDTEATRVAKKPVKKIIPISMDSKIKKRQIIMDDDEDPNKTPALKESLRNRLGKRVNVDDNIVIKVSSNPQGAVKRRLGLKEPVGSTNQGTVKTVAGIKTRLGWASSPQQEEEEEEEEEQEEEKVCVSPVPKRRGWRKQKTEAEEEAVSPKPKEISKKRRWRKVEKEVDQELSEEVDVGSEGSSSRPSTPVEEQKQEVDQVKKRRTEIKKEVDPGAMVQEAVTKKWRNLGVWSSRNPRSQQSRNEDLEKLGIKIIDLQGGKVVKMGKKDETAQESSKKKEDGDEWVKESMRRLAAKRDARKEKAIYVPPVKRSGSSLSQFESSPSPPKRKSFKSELQDDSDNDSMKDLKVKTFTEIMAAKKQRQKRSLEKAKSALERNERKISPLVDENSNDSVEIPFERIEEIVKGRPSKSEHKKSEHKKHKKERKKWRKKNKSKDEDNPEKKDLLTAEVENVSEKENNVQESATSVNNDSVFITKDDSNIPVEQDAKDVTDSKNVEEETSSPAKRIDHLLSDSWLEFDSEDLGVEDKNDDDLLKEIDELLA</sequence>
<feature type="compositionally biased region" description="Basic and acidic residues" evidence="2">
    <location>
        <begin position="894"/>
        <end position="906"/>
    </location>
</feature>
<evidence type="ECO:0000256" key="1">
    <source>
        <dbReference type="PROSITE-ProRule" id="PRU00723"/>
    </source>
</evidence>
<dbReference type="InterPro" id="IPR041686">
    <property type="entry name" value="Znf-CCCH_3"/>
</dbReference>
<feature type="zinc finger region" description="C3H1-type" evidence="1">
    <location>
        <begin position="7"/>
        <end position="29"/>
    </location>
</feature>
<dbReference type="Proteomes" id="UP001186944">
    <property type="component" value="Unassembled WGS sequence"/>
</dbReference>
<feature type="domain" description="C3H1-type" evidence="3">
    <location>
        <begin position="31"/>
        <end position="57"/>
    </location>
</feature>
<feature type="compositionally biased region" description="Basic and acidic residues" evidence="2">
    <location>
        <begin position="340"/>
        <end position="357"/>
    </location>
</feature>
<reference evidence="4" key="1">
    <citation type="submission" date="2019-08" db="EMBL/GenBank/DDBJ databases">
        <title>The improved chromosome-level genome for the pearl oyster Pinctada fucata martensii using PacBio sequencing and Hi-C.</title>
        <authorList>
            <person name="Zheng Z."/>
        </authorList>
    </citation>
    <scope>NUCLEOTIDE SEQUENCE</scope>
    <source>
        <strain evidence="4">ZZ-2019</strain>
        <tissue evidence="4">Adductor muscle</tissue>
    </source>
</reference>
<keyword evidence="1" id="KW-0479">Metal-binding</keyword>
<feature type="compositionally biased region" description="Basic and acidic residues" evidence="2">
    <location>
        <begin position="856"/>
        <end position="875"/>
    </location>
</feature>
<feature type="compositionally biased region" description="Low complexity" evidence="2">
    <location>
        <begin position="692"/>
        <end position="701"/>
    </location>
</feature>
<feature type="compositionally biased region" description="Basic and acidic residues" evidence="2">
    <location>
        <begin position="802"/>
        <end position="811"/>
    </location>
</feature>
<feature type="compositionally biased region" description="Basic and acidic residues" evidence="2">
    <location>
        <begin position="276"/>
        <end position="296"/>
    </location>
</feature>
<feature type="region of interest" description="Disordered" evidence="2">
    <location>
        <begin position="687"/>
        <end position="965"/>
    </location>
</feature>
<feature type="zinc finger region" description="C3H1-type" evidence="1">
    <location>
        <begin position="31"/>
        <end position="57"/>
    </location>
</feature>
<feature type="region of interest" description="Disordered" evidence="2">
    <location>
        <begin position="340"/>
        <end position="457"/>
    </location>
</feature>
<evidence type="ECO:0000256" key="2">
    <source>
        <dbReference type="SAM" id="MobiDB-lite"/>
    </source>
</evidence>
<feature type="region of interest" description="Disordered" evidence="2">
    <location>
        <begin position="531"/>
        <end position="675"/>
    </location>
</feature>
<dbReference type="GO" id="GO:0008270">
    <property type="term" value="F:zinc ion binding"/>
    <property type="evidence" value="ECO:0007669"/>
    <property type="project" value="UniProtKB-KW"/>
</dbReference>
<feature type="compositionally biased region" description="Polar residues" evidence="2">
    <location>
        <begin position="923"/>
        <end position="932"/>
    </location>
</feature>
<feature type="compositionally biased region" description="Acidic residues" evidence="2">
    <location>
        <begin position="569"/>
        <end position="581"/>
    </location>
</feature>
<evidence type="ECO:0000313" key="4">
    <source>
        <dbReference type="EMBL" id="KAK3102277.1"/>
    </source>
</evidence>
<dbReference type="AlphaFoldDB" id="A0AA88YBJ8"/>
<dbReference type="PROSITE" id="PS50103">
    <property type="entry name" value="ZF_C3H1"/>
    <property type="match status" value="2"/>
</dbReference>
<proteinExistence type="predicted"/>
<feature type="compositionally biased region" description="Basic and acidic residues" evidence="2">
    <location>
        <begin position="935"/>
        <end position="957"/>
    </location>
</feature>
<keyword evidence="5" id="KW-1185">Reference proteome</keyword>
<feature type="domain" description="C3H1-type" evidence="3">
    <location>
        <begin position="7"/>
        <end position="29"/>
    </location>
</feature>
<protein>
    <recommendedName>
        <fullName evidence="3">C3H1-type domain-containing protein</fullName>
    </recommendedName>
</protein>
<dbReference type="PANTHER" id="PTHR15725:SF14">
    <property type="entry name" value="ZINC FINGER CCCH DOMAIN-CONTAINING PROTEIN 11A"/>
    <property type="match status" value="1"/>
</dbReference>
<feature type="compositionally biased region" description="Basic and acidic residues" evidence="2">
    <location>
        <begin position="825"/>
        <end position="841"/>
    </location>
</feature>
<feature type="region of interest" description="Disordered" evidence="2">
    <location>
        <begin position="231"/>
        <end position="318"/>
    </location>
</feature>
<organism evidence="4 5">
    <name type="scientific">Pinctada imbricata</name>
    <name type="common">Atlantic pearl-oyster</name>
    <name type="synonym">Pinctada martensii</name>
    <dbReference type="NCBI Taxonomy" id="66713"/>
    <lineage>
        <taxon>Eukaryota</taxon>
        <taxon>Metazoa</taxon>
        <taxon>Spiralia</taxon>
        <taxon>Lophotrochozoa</taxon>
        <taxon>Mollusca</taxon>
        <taxon>Bivalvia</taxon>
        <taxon>Autobranchia</taxon>
        <taxon>Pteriomorphia</taxon>
        <taxon>Pterioida</taxon>
        <taxon>Pterioidea</taxon>
        <taxon>Pteriidae</taxon>
        <taxon>Pinctada</taxon>
    </lineage>
</organism>